<protein>
    <recommendedName>
        <fullName evidence="1">Prenylated flavin chaperone LpdD-like domain-containing protein</fullName>
    </recommendedName>
</protein>
<evidence type="ECO:0000313" key="3">
    <source>
        <dbReference type="Proteomes" id="UP000509594"/>
    </source>
</evidence>
<dbReference type="EMBL" id="CP058215">
    <property type="protein sequence ID" value="QLC50958.1"/>
    <property type="molecule type" value="Genomic_DNA"/>
</dbReference>
<evidence type="ECO:0000313" key="2">
    <source>
        <dbReference type="EMBL" id="QLC50958.1"/>
    </source>
</evidence>
<organism evidence="2 3">
    <name type="scientific">Methanolobus zinderi</name>
    <dbReference type="NCBI Taxonomy" id="536044"/>
    <lineage>
        <taxon>Archaea</taxon>
        <taxon>Methanobacteriati</taxon>
        <taxon>Methanobacteriota</taxon>
        <taxon>Stenosarchaea group</taxon>
        <taxon>Methanomicrobia</taxon>
        <taxon>Methanosarcinales</taxon>
        <taxon>Methanosarcinaceae</taxon>
        <taxon>Methanolobus</taxon>
    </lineage>
</organism>
<dbReference type="KEGG" id="mzi:HWN40_12325"/>
<proteinExistence type="predicted"/>
<dbReference type="RefSeq" id="WP_176966013.1">
    <property type="nucleotide sequence ID" value="NZ_CP058215.1"/>
</dbReference>
<dbReference type="AlphaFoldDB" id="A0A7D5E953"/>
<accession>A0A7D5E953</accession>
<keyword evidence="3" id="KW-1185">Reference proteome</keyword>
<feature type="domain" description="Prenylated flavin chaperone LpdD-like" evidence="1">
    <location>
        <begin position="9"/>
        <end position="115"/>
    </location>
</feature>
<reference evidence="2 3" key="1">
    <citation type="submission" date="2020-06" db="EMBL/GenBank/DDBJ databases">
        <title>Methanolobus halotolerans sp. nov., isolated from a saline lake Tus in Siberia.</title>
        <authorList>
            <person name="Shen Y."/>
            <person name="Chen S.-C."/>
            <person name="Lai M.-C."/>
            <person name="Huang H.-H."/>
            <person name="Chiu H.-H."/>
            <person name="Tang S.-L."/>
            <person name="Rogozin D.Y."/>
            <person name="Degermendzhy A.G."/>
        </authorList>
    </citation>
    <scope>NUCLEOTIDE SEQUENCE [LARGE SCALE GENOMIC DNA]</scope>
    <source>
        <strain evidence="2 3">DSM 21339</strain>
    </source>
</reference>
<sequence length="118" mass="12800">MQRLESNAGRVNLILEWEKLGEDHLVKLTGGAVHIGAAALGIFDIESGLASSSVLTVPGHREDEIVLIGARKLSEASRSSTMFLAGIHVDGINRKEIEEIVAVSKEMINELARILQEE</sequence>
<name>A0A7D5E953_9EURY</name>
<gene>
    <name evidence="2" type="ORF">HWN40_12325</name>
</gene>
<dbReference type="OrthoDB" id="147150at2157"/>
<dbReference type="InterPro" id="IPR048844">
    <property type="entry name" value="LpdD_chaperone-like"/>
</dbReference>
<dbReference type="Pfam" id="PF21758">
    <property type="entry name" value="PAC_bac"/>
    <property type="match status" value="1"/>
</dbReference>
<evidence type="ECO:0000259" key="1">
    <source>
        <dbReference type="Pfam" id="PF21758"/>
    </source>
</evidence>
<dbReference type="Proteomes" id="UP000509594">
    <property type="component" value="Chromosome"/>
</dbReference>
<dbReference type="GeneID" id="55822474"/>